<comment type="caution">
    <text evidence="9">The sequence shown here is derived from an EMBL/GenBank/DDBJ whole genome shotgun (WGS) entry which is preliminary data.</text>
</comment>
<evidence type="ECO:0000256" key="7">
    <source>
        <dbReference type="ARBA" id="ARBA00048741"/>
    </source>
</evidence>
<dbReference type="InterPro" id="IPR029055">
    <property type="entry name" value="Ntn_hydrolases_N"/>
</dbReference>
<evidence type="ECO:0000256" key="4">
    <source>
        <dbReference type="ARBA" id="ARBA00022741"/>
    </source>
</evidence>
<dbReference type="PIRSF" id="PIRSF001589">
    <property type="entry name" value="Asn_synthetase_glu-h"/>
    <property type="match status" value="1"/>
</dbReference>
<comment type="pathway">
    <text evidence="1">Amino-acid biosynthesis; L-asparagine biosynthesis; L-asparagine from L-aspartate (L-Gln route): step 1/1.</text>
</comment>
<dbReference type="PANTHER" id="PTHR43284">
    <property type="entry name" value="ASPARAGINE SYNTHETASE (GLUTAMINE-HYDROLYZING)"/>
    <property type="match status" value="1"/>
</dbReference>
<evidence type="ECO:0000256" key="5">
    <source>
        <dbReference type="ARBA" id="ARBA00022840"/>
    </source>
</evidence>
<protein>
    <recommendedName>
        <fullName evidence="3">asparagine synthase (glutamine-hydrolyzing)</fullName>
        <ecNumber evidence="3">6.3.5.4</ecNumber>
    </recommendedName>
</protein>
<feature type="domain" description="Glutamine amidotransferase type-2" evidence="8">
    <location>
        <begin position="1"/>
        <end position="209"/>
    </location>
</feature>
<dbReference type="Proteomes" id="UP001523216">
    <property type="component" value="Unassembled WGS sequence"/>
</dbReference>
<accession>A0ABT0YF68</accession>
<dbReference type="Gene3D" id="3.60.20.10">
    <property type="entry name" value="Glutamine Phosphoribosylpyrophosphate, subunit 1, domain 1"/>
    <property type="match status" value="1"/>
</dbReference>
<proteinExistence type="inferred from homology"/>
<keyword evidence="10" id="KW-1185">Reference proteome</keyword>
<comment type="similarity">
    <text evidence="2">Belongs to the asparagine synthetase family.</text>
</comment>
<dbReference type="PROSITE" id="PS51278">
    <property type="entry name" value="GATASE_TYPE_2"/>
    <property type="match status" value="1"/>
</dbReference>
<keyword evidence="6" id="KW-0028">Amino-acid biosynthesis</keyword>
<dbReference type="InterPro" id="IPR051786">
    <property type="entry name" value="ASN_synthetase/amidase"/>
</dbReference>
<keyword evidence="6" id="KW-0061">Asparagine biosynthesis</keyword>
<dbReference type="Gene3D" id="3.40.50.620">
    <property type="entry name" value="HUPs"/>
    <property type="match status" value="1"/>
</dbReference>
<dbReference type="Pfam" id="PF00733">
    <property type="entry name" value="Asn_synthase"/>
    <property type="match status" value="1"/>
</dbReference>
<comment type="catalytic activity">
    <reaction evidence="7">
        <text>L-aspartate + L-glutamine + ATP + H2O = L-asparagine + L-glutamate + AMP + diphosphate + H(+)</text>
        <dbReference type="Rhea" id="RHEA:12228"/>
        <dbReference type="ChEBI" id="CHEBI:15377"/>
        <dbReference type="ChEBI" id="CHEBI:15378"/>
        <dbReference type="ChEBI" id="CHEBI:29985"/>
        <dbReference type="ChEBI" id="CHEBI:29991"/>
        <dbReference type="ChEBI" id="CHEBI:30616"/>
        <dbReference type="ChEBI" id="CHEBI:33019"/>
        <dbReference type="ChEBI" id="CHEBI:58048"/>
        <dbReference type="ChEBI" id="CHEBI:58359"/>
        <dbReference type="ChEBI" id="CHEBI:456215"/>
        <dbReference type="EC" id="6.3.5.4"/>
    </reaction>
</comment>
<sequence>MAITGWIHPTRDLRDERPAVNAMAVAFAAGVLRRDVVRLARRSAFAHLGLTGGYADWRHPERPDPDLALAIDGQLSNRTHLDEQLYGRPRPLSGDAEVLLHAYRAWGVGLVDRIAGTYAIAIWDNLARQLLLIRDPLGARTLFYSVVDGGIVFATRATALLAHPAVNPVVDADGLNELLTLGPVRTPGHGVVDGVAEVLPAELIQAGPGGLRRRYYWYLEADDSRHDADTAVQVVRRALAETTAATRTRRAGAVLLSGGVASATAAVYAAGMRGHRLAAWTLALTGPPELPGDVGADVEQAERAAGHLRLRHNMLAIGRDTLLDTAPGAREALDFPGEAGADALLLAVLRRIAAAGSTGVVTGHGADAVFGGYRWLHDSLTLATDDFPWPGVGDPADLLNADARHHLMPGLYRQHRYEQATLGVPHLTGADALGRRRRTMAYLTLTRYLPHLLTRLGQLADAAGVTLHTPFVDWLFAAYLFNTPTGLRHLLGVPNGLLRHAVSDLLPAETTWLRPRPFPSAELLDGWQQSRTAQLRDILDDPEAPLRPLLDRGRVTELLVRPAGPVSDRAPATVAYLVDVNAWLLRHHISLT</sequence>
<dbReference type="RefSeq" id="WP_251803682.1">
    <property type="nucleotide sequence ID" value="NZ_JAMQOL010000068.1"/>
</dbReference>
<name>A0ABT0YF68_9ACTN</name>
<evidence type="ECO:0000313" key="9">
    <source>
        <dbReference type="EMBL" id="MCM4083914.1"/>
    </source>
</evidence>
<dbReference type="EC" id="6.3.5.4" evidence="3"/>
<evidence type="ECO:0000256" key="2">
    <source>
        <dbReference type="ARBA" id="ARBA00005752"/>
    </source>
</evidence>
<dbReference type="EMBL" id="JAMQOL010000068">
    <property type="protein sequence ID" value="MCM4083914.1"/>
    <property type="molecule type" value="Genomic_DNA"/>
</dbReference>
<dbReference type="SUPFAM" id="SSF52402">
    <property type="entry name" value="Adenine nucleotide alpha hydrolases-like"/>
    <property type="match status" value="1"/>
</dbReference>
<evidence type="ECO:0000313" key="10">
    <source>
        <dbReference type="Proteomes" id="UP001523216"/>
    </source>
</evidence>
<reference evidence="9 10" key="1">
    <citation type="submission" date="2022-06" db="EMBL/GenBank/DDBJ databases">
        <title>Actinoplanes abujensis sp. nov., isolated from Nigerian arid soil.</title>
        <authorList>
            <person name="Ding P."/>
        </authorList>
    </citation>
    <scope>NUCLEOTIDE SEQUENCE [LARGE SCALE GENOMIC DNA]</scope>
    <source>
        <strain evidence="10">TRM88002</strain>
    </source>
</reference>
<evidence type="ECO:0000259" key="8">
    <source>
        <dbReference type="PROSITE" id="PS51278"/>
    </source>
</evidence>
<dbReference type="Pfam" id="PF13537">
    <property type="entry name" value="GATase_7"/>
    <property type="match status" value="1"/>
</dbReference>
<dbReference type="InterPro" id="IPR006426">
    <property type="entry name" value="Asn_synth_AEB"/>
</dbReference>
<gene>
    <name evidence="9" type="ORF">LXN57_40845</name>
</gene>
<dbReference type="InterPro" id="IPR017932">
    <property type="entry name" value="GATase_2_dom"/>
</dbReference>
<evidence type="ECO:0000256" key="3">
    <source>
        <dbReference type="ARBA" id="ARBA00012737"/>
    </source>
</evidence>
<dbReference type="InterPro" id="IPR001962">
    <property type="entry name" value="Asn_synthase"/>
</dbReference>
<organism evidence="9 10">
    <name type="scientific">Paractinoplanes hotanensis</name>
    <dbReference type="NCBI Taxonomy" id="2906497"/>
    <lineage>
        <taxon>Bacteria</taxon>
        <taxon>Bacillati</taxon>
        <taxon>Actinomycetota</taxon>
        <taxon>Actinomycetes</taxon>
        <taxon>Micromonosporales</taxon>
        <taxon>Micromonosporaceae</taxon>
        <taxon>Paractinoplanes</taxon>
    </lineage>
</organism>
<keyword evidence="4" id="KW-0547">Nucleotide-binding</keyword>
<dbReference type="SUPFAM" id="SSF56235">
    <property type="entry name" value="N-terminal nucleophile aminohydrolases (Ntn hydrolases)"/>
    <property type="match status" value="1"/>
</dbReference>
<evidence type="ECO:0000256" key="6">
    <source>
        <dbReference type="ARBA" id="ARBA00022888"/>
    </source>
</evidence>
<dbReference type="PANTHER" id="PTHR43284:SF1">
    <property type="entry name" value="ASPARAGINE SYNTHETASE"/>
    <property type="match status" value="1"/>
</dbReference>
<dbReference type="InterPro" id="IPR014729">
    <property type="entry name" value="Rossmann-like_a/b/a_fold"/>
</dbReference>
<evidence type="ECO:0000256" key="1">
    <source>
        <dbReference type="ARBA" id="ARBA00005187"/>
    </source>
</evidence>
<keyword evidence="5" id="KW-0067">ATP-binding</keyword>